<dbReference type="EMBL" id="JAROCY010000050">
    <property type="protein sequence ID" value="MDF8335847.1"/>
    <property type="molecule type" value="Genomic_DNA"/>
</dbReference>
<keyword evidence="2" id="KW-0540">Nuclease</keyword>
<dbReference type="SMART" id="SM00479">
    <property type="entry name" value="EXOIII"/>
    <property type="match status" value="1"/>
</dbReference>
<comment type="caution">
    <text evidence="2">The sequence shown here is derived from an EMBL/GenBank/DDBJ whole genome shotgun (WGS) entry which is preliminary data.</text>
</comment>
<dbReference type="Gene3D" id="3.30.420.10">
    <property type="entry name" value="Ribonuclease H-like superfamily/Ribonuclease H"/>
    <property type="match status" value="1"/>
</dbReference>
<sequence length="296" mass="33177">MTIPETCSVLLPSYLPAREPCDDSWDIHILRPVAPLATTPLIGPDLERRPNYIGVVYCEATSTDPQTAEVIDLAVCVLEIDRAGVITGVAELKQSLRDPGMPIPQEVTRLTGISDADVAGAQFDADDWTHLLAQCDPLVAHNAAYDAVVLERLLPGIRRSDWACSMSEIDWADLGFDGRSLGYLLMQIGFYNKGHRAMADVTSLVHLLSWQAPDRRCLLAHLRDRSDRVTTRVEARGAPFSKKDLLKARGYKWHAGRRVCWADIEEDALEEEKRWLLDDLRCKPSLQLPTSRQRPR</sequence>
<dbReference type="InterPro" id="IPR012337">
    <property type="entry name" value="RNaseH-like_sf"/>
</dbReference>
<protein>
    <submittedName>
        <fullName evidence="2">3'-5' exonuclease</fullName>
    </submittedName>
</protein>
<dbReference type="Proteomes" id="UP001222770">
    <property type="component" value="Unassembled WGS sequence"/>
</dbReference>
<keyword evidence="2" id="KW-0269">Exonuclease</keyword>
<dbReference type="CDD" id="cd06127">
    <property type="entry name" value="DEDDh"/>
    <property type="match status" value="1"/>
</dbReference>
<evidence type="ECO:0000313" key="2">
    <source>
        <dbReference type="EMBL" id="MDF8335847.1"/>
    </source>
</evidence>
<keyword evidence="2" id="KW-0378">Hydrolase</keyword>
<dbReference type="InterPro" id="IPR036397">
    <property type="entry name" value="RNaseH_sf"/>
</dbReference>
<name>A0ABT6CPN9_9SPHN</name>
<keyword evidence="3" id="KW-1185">Reference proteome</keyword>
<feature type="domain" description="Exonuclease" evidence="1">
    <location>
        <begin position="52"/>
        <end position="217"/>
    </location>
</feature>
<accession>A0ABT6CPN9</accession>
<evidence type="ECO:0000313" key="3">
    <source>
        <dbReference type="Proteomes" id="UP001222770"/>
    </source>
</evidence>
<evidence type="ECO:0000259" key="1">
    <source>
        <dbReference type="SMART" id="SM00479"/>
    </source>
</evidence>
<dbReference type="NCBIfam" id="NF006615">
    <property type="entry name" value="PRK09182.1"/>
    <property type="match status" value="1"/>
</dbReference>
<proteinExistence type="predicted"/>
<dbReference type="SUPFAM" id="SSF53098">
    <property type="entry name" value="Ribonuclease H-like"/>
    <property type="match status" value="1"/>
</dbReference>
<dbReference type="Pfam" id="PF00929">
    <property type="entry name" value="RNase_T"/>
    <property type="match status" value="1"/>
</dbReference>
<organism evidence="2 3">
    <name type="scientific">Novosphingobium cyanobacteriorum</name>
    <dbReference type="NCBI Taxonomy" id="3024215"/>
    <lineage>
        <taxon>Bacteria</taxon>
        <taxon>Pseudomonadati</taxon>
        <taxon>Pseudomonadota</taxon>
        <taxon>Alphaproteobacteria</taxon>
        <taxon>Sphingomonadales</taxon>
        <taxon>Sphingomonadaceae</taxon>
        <taxon>Novosphingobium</taxon>
    </lineage>
</organism>
<gene>
    <name evidence="2" type="ORF">POM99_21820</name>
</gene>
<dbReference type="GO" id="GO:0004527">
    <property type="term" value="F:exonuclease activity"/>
    <property type="evidence" value="ECO:0007669"/>
    <property type="project" value="UniProtKB-KW"/>
</dbReference>
<dbReference type="RefSeq" id="WP_277280877.1">
    <property type="nucleotide sequence ID" value="NZ_JAROCY010000050.1"/>
</dbReference>
<reference evidence="2 3" key="1">
    <citation type="submission" date="2023-03" db="EMBL/GenBank/DDBJ databases">
        <title>Novosphingobium cyanobacteriorum sp. nov., isolated from a eutrophic reservoir during the Microcystis bloom period.</title>
        <authorList>
            <person name="Kang M."/>
            <person name="Le V."/>
            <person name="Ko S.-R."/>
            <person name="Lee S.-A."/>
            <person name="Ahn C.-Y."/>
        </authorList>
    </citation>
    <scope>NUCLEOTIDE SEQUENCE [LARGE SCALE GENOMIC DNA]</scope>
    <source>
        <strain evidence="2 3">HBC54</strain>
    </source>
</reference>
<dbReference type="InterPro" id="IPR013520">
    <property type="entry name" value="Ribonucl_H"/>
</dbReference>